<keyword evidence="3 4" id="KW-0687">Ribonucleoprotein</keyword>
<dbReference type="PANTHER" id="PTHR14413">
    <property type="entry name" value="RIBOSOMAL PROTEIN L17"/>
    <property type="match status" value="1"/>
</dbReference>
<accession>A0A316UV97</accession>
<dbReference type="GO" id="GO:0005762">
    <property type="term" value="C:mitochondrial large ribosomal subunit"/>
    <property type="evidence" value="ECO:0007669"/>
    <property type="project" value="TreeGrafter"/>
</dbReference>
<evidence type="ECO:0000256" key="5">
    <source>
        <dbReference type="SAM" id="MobiDB-lite"/>
    </source>
</evidence>
<evidence type="ECO:0000256" key="3">
    <source>
        <dbReference type="ARBA" id="ARBA00023274"/>
    </source>
</evidence>
<evidence type="ECO:0000256" key="1">
    <source>
        <dbReference type="ARBA" id="ARBA00008777"/>
    </source>
</evidence>
<dbReference type="EMBL" id="KZ819669">
    <property type="protein sequence ID" value="PWN27035.1"/>
    <property type="molecule type" value="Genomic_DNA"/>
</dbReference>
<keyword evidence="7" id="KW-1185">Reference proteome</keyword>
<keyword evidence="2 4" id="KW-0689">Ribosomal protein</keyword>
<dbReference type="GeneID" id="37028145"/>
<evidence type="ECO:0000313" key="7">
    <source>
        <dbReference type="Proteomes" id="UP000245884"/>
    </source>
</evidence>
<protein>
    <submittedName>
        <fullName evidence="6">Ribosomal protein L17</fullName>
    </submittedName>
</protein>
<feature type="region of interest" description="Disordered" evidence="5">
    <location>
        <begin position="147"/>
        <end position="172"/>
    </location>
</feature>
<reference evidence="6 7" key="1">
    <citation type="journal article" date="2018" name="Mol. Biol. Evol.">
        <title>Broad Genomic Sampling Reveals a Smut Pathogenic Ancestry of the Fungal Clade Ustilaginomycotina.</title>
        <authorList>
            <person name="Kijpornyongpan T."/>
            <person name="Mondo S.J."/>
            <person name="Barry K."/>
            <person name="Sandor L."/>
            <person name="Lee J."/>
            <person name="Lipzen A."/>
            <person name="Pangilinan J."/>
            <person name="LaButti K."/>
            <person name="Hainaut M."/>
            <person name="Henrissat B."/>
            <person name="Grigoriev I.V."/>
            <person name="Spatafora J.W."/>
            <person name="Aime M.C."/>
        </authorList>
    </citation>
    <scope>NUCLEOTIDE SEQUENCE [LARGE SCALE GENOMIC DNA]</scope>
    <source>
        <strain evidence="6 7">MCA 5214</strain>
    </source>
</reference>
<dbReference type="STRING" id="1569628.A0A316UV97"/>
<dbReference type="RefSeq" id="XP_025361647.1">
    <property type="nucleotide sequence ID" value="XM_025506322.1"/>
</dbReference>
<dbReference type="AlphaFoldDB" id="A0A316UV97"/>
<evidence type="ECO:0000256" key="4">
    <source>
        <dbReference type="RuleBase" id="RU000660"/>
    </source>
</evidence>
<dbReference type="SUPFAM" id="SSF64263">
    <property type="entry name" value="Prokaryotic ribosomal protein L17"/>
    <property type="match status" value="1"/>
</dbReference>
<gene>
    <name evidence="6" type="ORF">BDZ90DRAFT_232607</name>
</gene>
<organism evidence="6 7">
    <name type="scientific">Jaminaea rosea</name>
    <dbReference type="NCBI Taxonomy" id="1569628"/>
    <lineage>
        <taxon>Eukaryota</taxon>
        <taxon>Fungi</taxon>
        <taxon>Dikarya</taxon>
        <taxon>Basidiomycota</taxon>
        <taxon>Ustilaginomycotina</taxon>
        <taxon>Exobasidiomycetes</taxon>
        <taxon>Microstromatales</taxon>
        <taxon>Microstromatales incertae sedis</taxon>
        <taxon>Jaminaea</taxon>
    </lineage>
</organism>
<dbReference type="GO" id="GO:0006412">
    <property type="term" value="P:translation"/>
    <property type="evidence" value="ECO:0007669"/>
    <property type="project" value="InterPro"/>
</dbReference>
<comment type="similarity">
    <text evidence="1 4">Belongs to the bacterial ribosomal protein bL17 family.</text>
</comment>
<dbReference type="PANTHER" id="PTHR14413:SF16">
    <property type="entry name" value="LARGE RIBOSOMAL SUBUNIT PROTEIN BL17M"/>
    <property type="match status" value="1"/>
</dbReference>
<proteinExistence type="inferred from homology"/>
<name>A0A316UV97_9BASI</name>
<dbReference type="GO" id="GO:0003735">
    <property type="term" value="F:structural constituent of ribosome"/>
    <property type="evidence" value="ECO:0007669"/>
    <property type="project" value="InterPro"/>
</dbReference>
<dbReference type="Proteomes" id="UP000245884">
    <property type="component" value="Unassembled WGS sequence"/>
</dbReference>
<evidence type="ECO:0000313" key="6">
    <source>
        <dbReference type="EMBL" id="PWN27035.1"/>
    </source>
</evidence>
<dbReference type="OrthoDB" id="275000at2759"/>
<feature type="region of interest" description="Disordered" evidence="5">
    <location>
        <begin position="258"/>
        <end position="294"/>
    </location>
</feature>
<dbReference type="InterPro" id="IPR000456">
    <property type="entry name" value="Ribosomal_bL17"/>
</dbReference>
<sequence length="347" mass="38541">MKGLAFRKLSRTSGHRNHLLRNLVTSLFHHERIQTTVAKAKEAQREAEKVITALKRSHDEQRRGHDQQWYAAKGYVFSAADDTILHKLAKRYAERPGGYTRLHLYGNRPGDHAPRALLELVDNDKGDLRLELTARCMARQVFMEGKKRSSSSSSASMTAITPLTCPNPEKDSRFLPQTRTRIAQLLRFPDGRDARLASLLSRANEHLFRLRAEDQLDGGAVVVDEERMATGEWKDMQPRGRLLTPPVKGRRLMAGMAPSLSMPGAPAAGETTSRATGGKAQQQRSRFFEPQPLKGTTQNSVIRLGKGAFARRGGVDRVAGNPVAFRSAARKGEVKARASGNARVRYS</sequence>
<evidence type="ECO:0000256" key="2">
    <source>
        <dbReference type="ARBA" id="ARBA00022980"/>
    </source>
</evidence>
<feature type="compositionally biased region" description="Polar residues" evidence="5">
    <location>
        <begin position="270"/>
        <end position="285"/>
    </location>
</feature>
<dbReference type="InterPro" id="IPR036373">
    <property type="entry name" value="Ribosomal_bL17_sf"/>
</dbReference>
<dbReference type="NCBIfam" id="TIGR00059">
    <property type="entry name" value="L17"/>
    <property type="match status" value="1"/>
</dbReference>
<dbReference type="Gene3D" id="3.90.1030.10">
    <property type="entry name" value="Ribosomal protein L17"/>
    <property type="match status" value="1"/>
</dbReference>
<dbReference type="Pfam" id="PF01196">
    <property type="entry name" value="Ribosomal_L17"/>
    <property type="match status" value="1"/>
</dbReference>